<dbReference type="InterPro" id="IPR012338">
    <property type="entry name" value="Beta-lactam/transpept-like"/>
</dbReference>
<dbReference type="PRINTS" id="PR00725">
    <property type="entry name" value="DADACBPTASE1"/>
</dbReference>
<dbReference type="GO" id="GO:0009252">
    <property type="term" value="P:peptidoglycan biosynthetic process"/>
    <property type="evidence" value="ECO:0007669"/>
    <property type="project" value="UniProtKB-KW"/>
</dbReference>
<evidence type="ECO:0000256" key="6">
    <source>
        <dbReference type="ARBA" id="ARBA00023316"/>
    </source>
</evidence>
<dbReference type="PANTHER" id="PTHR21581">
    <property type="entry name" value="D-ALANYL-D-ALANINE CARBOXYPEPTIDASE"/>
    <property type="match status" value="1"/>
</dbReference>
<protein>
    <recommendedName>
        <fullName evidence="10">Peptidase S11 D-alanyl-D-alanine carboxypeptidase A N-terminal domain-containing protein</fullName>
    </recommendedName>
</protein>
<dbReference type="PANTHER" id="PTHR21581:SF33">
    <property type="entry name" value="D-ALANYL-D-ALANINE CARBOXYPEPTIDASE DACB"/>
    <property type="match status" value="1"/>
</dbReference>
<evidence type="ECO:0000313" key="11">
    <source>
        <dbReference type="EMBL" id="OGG02768.1"/>
    </source>
</evidence>
<gene>
    <name evidence="11" type="ORF">A2W14_06595</name>
</gene>
<dbReference type="GO" id="GO:0071555">
    <property type="term" value="P:cell wall organization"/>
    <property type="evidence" value="ECO:0007669"/>
    <property type="project" value="UniProtKB-KW"/>
</dbReference>
<dbReference type="Proteomes" id="UP000176665">
    <property type="component" value="Unassembled WGS sequence"/>
</dbReference>
<proteinExistence type="inferred from homology"/>
<dbReference type="AlphaFoldDB" id="A0A1F5YRD7"/>
<dbReference type="Gene3D" id="3.40.710.10">
    <property type="entry name" value="DD-peptidase/beta-lactamase superfamily"/>
    <property type="match status" value="1"/>
</dbReference>
<evidence type="ECO:0000256" key="8">
    <source>
        <dbReference type="PIRSR" id="PIRSR618044-2"/>
    </source>
</evidence>
<dbReference type="InterPro" id="IPR001967">
    <property type="entry name" value="Peptidase_S11_N"/>
</dbReference>
<evidence type="ECO:0000256" key="5">
    <source>
        <dbReference type="ARBA" id="ARBA00022984"/>
    </source>
</evidence>
<comment type="similarity">
    <text evidence="1 9">Belongs to the peptidase S11 family.</text>
</comment>
<keyword evidence="3" id="KW-0378">Hydrolase</keyword>
<feature type="domain" description="Peptidase S11 D-alanyl-D-alanine carboxypeptidase A N-terminal" evidence="10">
    <location>
        <begin position="67"/>
        <end position="290"/>
    </location>
</feature>
<evidence type="ECO:0000256" key="4">
    <source>
        <dbReference type="ARBA" id="ARBA00022960"/>
    </source>
</evidence>
<reference evidence="11 12" key="1">
    <citation type="journal article" date="2016" name="Nat. Commun.">
        <title>Thousands of microbial genomes shed light on interconnected biogeochemical processes in an aquifer system.</title>
        <authorList>
            <person name="Anantharaman K."/>
            <person name="Brown C.T."/>
            <person name="Hug L.A."/>
            <person name="Sharon I."/>
            <person name="Castelle C.J."/>
            <person name="Probst A.J."/>
            <person name="Thomas B.C."/>
            <person name="Singh A."/>
            <person name="Wilkins M.J."/>
            <person name="Karaoz U."/>
            <person name="Brodie E.L."/>
            <person name="Williams K.H."/>
            <person name="Hubbard S.S."/>
            <person name="Banfield J.F."/>
        </authorList>
    </citation>
    <scope>NUCLEOTIDE SEQUENCE [LARGE SCALE GENOMIC DNA]</scope>
</reference>
<dbReference type="SUPFAM" id="SSF56601">
    <property type="entry name" value="beta-lactamase/transpeptidase-like"/>
    <property type="match status" value="1"/>
</dbReference>
<feature type="active site" evidence="7">
    <location>
        <position position="155"/>
    </location>
</feature>
<feature type="binding site" evidence="8">
    <location>
        <position position="262"/>
    </location>
    <ligand>
        <name>substrate</name>
    </ligand>
</feature>
<dbReference type="EMBL" id="MFJA01000052">
    <property type="protein sequence ID" value="OGG02768.1"/>
    <property type="molecule type" value="Genomic_DNA"/>
</dbReference>
<feature type="active site" description="Proton acceptor" evidence="7">
    <location>
        <position position="105"/>
    </location>
</feature>
<evidence type="ECO:0000256" key="3">
    <source>
        <dbReference type="ARBA" id="ARBA00022801"/>
    </source>
</evidence>
<feature type="active site" description="Acyl-ester intermediate" evidence="7">
    <location>
        <position position="102"/>
    </location>
</feature>
<evidence type="ECO:0000256" key="9">
    <source>
        <dbReference type="RuleBase" id="RU004016"/>
    </source>
</evidence>
<keyword evidence="2" id="KW-0732">Signal</keyword>
<dbReference type="GO" id="GO:0009002">
    <property type="term" value="F:serine-type D-Ala-D-Ala carboxypeptidase activity"/>
    <property type="evidence" value="ECO:0007669"/>
    <property type="project" value="InterPro"/>
</dbReference>
<dbReference type="STRING" id="1798371.A2W14_06595"/>
<organism evidence="11 12">
    <name type="scientific">Candidatus Gottesmanbacteria bacterium RBG_16_37_8</name>
    <dbReference type="NCBI Taxonomy" id="1798371"/>
    <lineage>
        <taxon>Bacteria</taxon>
        <taxon>Candidatus Gottesmaniibacteriota</taxon>
    </lineage>
</organism>
<name>A0A1F5YRD7_9BACT</name>
<sequence length="323" mass="35897">MQKKKTKFDLRKIKISRLIQFALFFILLLLFPYPNKYFQKLPISVEVKPIPEITLPPPPSLPVNVTKIDPPPLSAESIIIKDLISGVTLYAKNENRLLFPASTTKVMTALIILDKYNLDDVFTVKTVINDGRKMNLVSGEKLTVEALLYGTLVHSANDAAYTLAENYPGGLESFVKEMNNKAQSLGLENTYFTNPVGFDDPNHYTTASDLVRLAVYALKNKTIDKIVSTKAITVSDTSYTYFHDLTNVNALLGKVAGIAGLKTGFTENAGEILIATIKRNGQSVLFAVLKSSDRFGETVKLIDWVFNNFQWLPLSQITPSSQI</sequence>
<evidence type="ECO:0000259" key="10">
    <source>
        <dbReference type="Pfam" id="PF00768"/>
    </source>
</evidence>
<keyword evidence="5" id="KW-0573">Peptidoglycan synthesis</keyword>
<evidence type="ECO:0000256" key="2">
    <source>
        <dbReference type="ARBA" id="ARBA00022729"/>
    </source>
</evidence>
<comment type="caution">
    <text evidence="11">The sequence shown here is derived from an EMBL/GenBank/DDBJ whole genome shotgun (WGS) entry which is preliminary data.</text>
</comment>
<keyword evidence="4" id="KW-0133">Cell shape</keyword>
<dbReference type="Pfam" id="PF00768">
    <property type="entry name" value="Peptidase_S11"/>
    <property type="match status" value="1"/>
</dbReference>
<keyword evidence="6" id="KW-0961">Cell wall biogenesis/degradation</keyword>
<evidence type="ECO:0000256" key="7">
    <source>
        <dbReference type="PIRSR" id="PIRSR618044-1"/>
    </source>
</evidence>
<evidence type="ECO:0000313" key="12">
    <source>
        <dbReference type="Proteomes" id="UP000176665"/>
    </source>
</evidence>
<evidence type="ECO:0000256" key="1">
    <source>
        <dbReference type="ARBA" id="ARBA00007164"/>
    </source>
</evidence>
<dbReference type="GO" id="GO:0006508">
    <property type="term" value="P:proteolysis"/>
    <property type="evidence" value="ECO:0007669"/>
    <property type="project" value="InterPro"/>
</dbReference>
<dbReference type="InterPro" id="IPR018044">
    <property type="entry name" value="Peptidase_S11"/>
</dbReference>
<accession>A0A1F5YRD7</accession>
<dbReference type="GO" id="GO:0008360">
    <property type="term" value="P:regulation of cell shape"/>
    <property type="evidence" value="ECO:0007669"/>
    <property type="project" value="UniProtKB-KW"/>
</dbReference>